<evidence type="ECO:0000256" key="2">
    <source>
        <dbReference type="ARBA" id="ARBA00007866"/>
    </source>
</evidence>
<keyword evidence="5" id="KW-0679">Respiratory chain</keyword>
<dbReference type="CDD" id="cd04213">
    <property type="entry name" value="CuRO_CcO_Caa3_II"/>
    <property type="match status" value="1"/>
</dbReference>
<dbReference type="InterPro" id="IPR001505">
    <property type="entry name" value="Copper_CuA"/>
</dbReference>
<dbReference type="GO" id="GO:0005507">
    <property type="term" value="F:copper ion binding"/>
    <property type="evidence" value="ECO:0007669"/>
    <property type="project" value="InterPro"/>
</dbReference>
<name>A0A4Q0MJ33_9HYPH</name>
<dbReference type="Pfam" id="PF00034">
    <property type="entry name" value="Cytochrom_C"/>
    <property type="match status" value="1"/>
</dbReference>
<evidence type="ECO:0000256" key="17">
    <source>
        <dbReference type="SAM" id="Phobius"/>
    </source>
</evidence>
<proteinExistence type="inferred from homology"/>
<evidence type="ECO:0000256" key="9">
    <source>
        <dbReference type="ARBA" id="ARBA00022989"/>
    </source>
</evidence>
<dbReference type="Gene3D" id="2.60.40.420">
    <property type="entry name" value="Cupredoxins - blue copper proteins"/>
    <property type="match status" value="1"/>
</dbReference>
<evidence type="ECO:0000259" key="19">
    <source>
        <dbReference type="PROSITE" id="PS51007"/>
    </source>
</evidence>
<comment type="caution">
    <text evidence="20">The sequence shown here is derived from an EMBL/GenBank/DDBJ whole genome shotgun (WGS) entry which is preliminary data.</text>
</comment>
<dbReference type="Proteomes" id="UP000289708">
    <property type="component" value="Unassembled WGS sequence"/>
</dbReference>
<accession>A0A4Q0MJ33</accession>
<dbReference type="NCBIfam" id="TIGR02866">
    <property type="entry name" value="CoxB"/>
    <property type="match status" value="1"/>
</dbReference>
<comment type="catalytic activity">
    <reaction evidence="15">
        <text>4 Fe(II)-[cytochrome c] + O2 + 8 H(+)(in) = 4 Fe(III)-[cytochrome c] + 2 H2O + 4 H(+)(out)</text>
        <dbReference type="Rhea" id="RHEA:11436"/>
        <dbReference type="Rhea" id="RHEA-COMP:10350"/>
        <dbReference type="Rhea" id="RHEA-COMP:14399"/>
        <dbReference type="ChEBI" id="CHEBI:15377"/>
        <dbReference type="ChEBI" id="CHEBI:15378"/>
        <dbReference type="ChEBI" id="CHEBI:15379"/>
        <dbReference type="ChEBI" id="CHEBI:29033"/>
        <dbReference type="ChEBI" id="CHEBI:29034"/>
        <dbReference type="EC" id="7.1.1.9"/>
    </reaction>
</comment>
<evidence type="ECO:0000256" key="10">
    <source>
        <dbReference type="ARBA" id="ARBA00023004"/>
    </source>
</evidence>
<dbReference type="PROSITE" id="PS00078">
    <property type="entry name" value="COX2"/>
    <property type="match status" value="1"/>
</dbReference>
<comment type="subcellular location">
    <subcellularLocation>
        <location evidence="1">Membrane</location>
        <topology evidence="1">Multi-pass membrane protein</topology>
    </subcellularLocation>
</comment>
<feature type="transmembrane region" description="Helical" evidence="17">
    <location>
        <begin position="20"/>
        <end position="40"/>
    </location>
</feature>
<comment type="function">
    <text evidence="13">Subunits I and II form the functional core of the enzyme complex. Electrons originating in cytochrome c are transferred via heme a and Cu(A) to the binuclear center formed by heme a3 and Cu(B).</text>
</comment>
<dbReference type="InterPro" id="IPR009056">
    <property type="entry name" value="Cyt_c-like_dom"/>
</dbReference>
<sequence length="303" mass="32592">MQSALDPGGHEAREVASLFWVMLAGAGLVWSAVMGLAVYATRIRPDPHEEKVGHRLILWGGVAFPVVVLAGLLLYGLPLMTTLREPGEGLRIDVSGEQFWFRVTYRPKDGAPVASANEIRMPVGERVEFALTAPDVIHSFWIPSLGGKVDMIPGRENRLVLKAERPGSYRGVCAEFCGASHALMAFTVVAMEKPDFDAWLARQSAPPIEDAGAATGKELFVNNGCGACHRVSGTEAKGEVGPDLTRFGERGTVGAGLLPNTRDNVVRFIRETDALKPRVKMPAYPALSIEDTAAIAAYLGSLK</sequence>
<dbReference type="RefSeq" id="WP_128777816.1">
    <property type="nucleotide sequence ID" value="NZ_RYFI01000011.1"/>
</dbReference>
<dbReference type="OrthoDB" id="9781261at2"/>
<dbReference type="InterPro" id="IPR034236">
    <property type="entry name" value="CuRO_CcO_Caa3_II"/>
</dbReference>
<evidence type="ECO:0000256" key="6">
    <source>
        <dbReference type="ARBA" id="ARBA00022692"/>
    </source>
</evidence>
<keyword evidence="20" id="KW-0560">Oxidoreductase</keyword>
<dbReference type="Pfam" id="PF00116">
    <property type="entry name" value="COX2"/>
    <property type="match status" value="1"/>
</dbReference>
<evidence type="ECO:0000256" key="1">
    <source>
        <dbReference type="ARBA" id="ARBA00004141"/>
    </source>
</evidence>
<evidence type="ECO:0000256" key="12">
    <source>
        <dbReference type="ARBA" id="ARBA00023136"/>
    </source>
</evidence>
<dbReference type="GO" id="GO:0004129">
    <property type="term" value="F:cytochrome-c oxidase activity"/>
    <property type="evidence" value="ECO:0007669"/>
    <property type="project" value="UniProtKB-EC"/>
</dbReference>
<dbReference type="SUPFAM" id="SSF46626">
    <property type="entry name" value="Cytochrome c"/>
    <property type="match status" value="1"/>
</dbReference>
<organism evidence="20 21">
    <name type="scientific">Hansschlegelia zhihuaiae</name>
    <dbReference type="NCBI Taxonomy" id="405005"/>
    <lineage>
        <taxon>Bacteria</taxon>
        <taxon>Pseudomonadati</taxon>
        <taxon>Pseudomonadota</taxon>
        <taxon>Alphaproteobacteria</taxon>
        <taxon>Hyphomicrobiales</taxon>
        <taxon>Methylopilaceae</taxon>
        <taxon>Hansschlegelia</taxon>
    </lineage>
</organism>
<keyword evidence="4 16" id="KW-0349">Heme</keyword>
<evidence type="ECO:0000256" key="3">
    <source>
        <dbReference type="ARBA" id="ARBA00022448"/>
    </source>
</evidence>
<dbReference type="InterPro" id="IPR008972">
    <property type="entry name" value="Cupredoxin"/>
</dbReference>
<evidence type="ECO:0000256" key="16">
    <source>
        <dbReference type="PROSITE-ProRule" id="PRU00433"/>
    </source>
</evidence>
<keyword evidence="7 16" id="KW-0479">Metal-binding</keyword>
<dbReference type="PROSITE" id="PS51007">
    <property type="entry name" value="CYTC"/>
    <property type="match status" value="1"/>
</dbReference>
<keyword evidence="21" id="KW-1185">Reference proteome</keyword>
<evidence type="ECO:0000256" key="13">
    <source>
        <dbReference type="ARBA" id="ARBA00024688"/>
    </source>
</evidence>
<dbReference type="PROSITE" id="PS50857">
    <property type="entry name" value="COX2_CUA"/>
    <property type="match status" value="1"/>
</dbReference>
<evidence type="ECO:0000256" key="4">
    <source>
        <dbReference type="ARBA" id="ARBA00022617"/>
    </source>
</evidence>
<dbReference type="InterPro" id="IPR045187">
    <property type="entry name" value="CcO_II"/>
</dbReference>
<dbReference type="EMBL" id="RYFI01000011">
    <property type="protein sequence ID" value="RXF72956.1"/>
    <property type="molecule type" value="Genomic_DNA"/>
</dbReference>
<evidence type="ECO:0000313" key="20">
    <source>
        <dbReference type="EMBL" id="RXF72956.1"/>
    </source>
</evidence>
<evidence type="ECO:0000256" key="14">
    <source>
        <dbReference type="ARBA" id="ARBA00031399"/>
    </source>
</evidence>
<keyword evidence="12 17" id="KW-0472">Membrane</keyword>
<keyword evidence="9 17" id="KW-1133">Transmembrane helix</keyword>
<comment type="similarity">
    <text evidence="2">Belongs to the cytochrome c oxidase subunit 2 family.</text>
</comment>
<gene>
    <name evidence="20" type="primary">coxB</name>
    <name evidence="20" type="ORF">EK403_12500</name>
</gene>
<evidence type="ECO:0000256" key="7">
    <source>
        <dbReference type="ARBA" id="ARBA00022723"/>
    </source>
</evidence>
<dbReference type="InterPro" id="IPR036909">
    <property type="entry name" value="Cyt_c-like_dom_sf"/>
</dbReference>
<keyword evidence="11" id="KW-0186">Copper</keyword>
<dbReference type="InterPro" id="IPR014222">
    <property type="entry name" value="Cyt_c_oxidase_su2"/>
</dbReference>
<dbReference type="GO" id="GO:0020037">
    <property type="term" value="F:heme binding"/>
    <property type="evidence" value="ECO:0007669"/>
    <property type="project" value="InterPro"/>
</dbReference>
<evidence type="ECO:0000256" key="5">
    <source>
        <dbReference type="ARBA" id="ARBA00022660"/>
    </source>
</evidence>
<keyword evidence="3" id="KW-0813">Transport</keyword>
<keyword evidence="6 17" id="KW-0812">Transmembrane</keyword>
<dbReference type="AlphaFoldDB" id="A0A4Q0MJ33"/>
<evidence type="ECO:0000256" key="8">
    <source>
        <dbReference type="ARBA" id="ARBA00022982"/>
    </source>
</evidence>
<dbReference type="InterPro" id="IPR002429">
    <property type="entry name" value="CcO_II-like_C"/>
</dbReference>
<keyword evidence="10 16" id="KW-0408">Iron</keyword>
<feature type="domain" description="Cytochrome oxidase subunit II copper A binding" evidence="18">
    <location>
        <begin position="87"/>
        <end position="202"/>
    </location>
</feature>
<evidence type="ECO:0000256" key="15">
    <source>
        <dbReference type="ARBA" id="ARBA00047816"/>
    </source>
</evidence>
<dbReference type="GO" id="GO:0016491">
    <property type="term" value="F:oxidoreductase activity"/>
    <property type="evidence" value="ECO:0007669"/>
    <property type="project" value="UniProtKB-KW"/>
</dbReference>
<dbReference type="GO" id="GO:0016020">
    <property type="term" value="C:membrane"/>
    <property type="evidence" value="ECO:0007669"/>
    <property type="project" value="UniProtKB-SubCell"/>
</dbReference>
<evidence type="ECO:0000259" key="18">
    <source>
        <dbReference type="PROSITE" id="PS50857"/>
    </source>
</evidence>
<keyword evidence="8" id="KW-0249">Electron transport</keyword>
<dbReference type="SUPFAM" id="SSF49503">
    <property type="entry name" value="Cupredoxins"/>
    <property type="match status" value="1"/>
</dbReference>
<protein>
    <recommendedName>
        <fullName evidence="14">Cytochrome aa3 subunit 2</fullName>
    </recommendedName>
</protein>
<dbReference type="GO" id="GO:0042773">
    <property type="term" value="P:ATP synthesis coupled electron transport"/>
    <property type="evidence" value="ECO:0007669"/>
    <property type="project" value="TreeGrafter"/>
</dbReference>
<reference evidence="20 21" key="1">
    <citation type="submission" date="2018-12" db="EMBL/GenBank/DDBJ databases">
        <title>bacterium Hansschlegelia zhihuaiae S113.</title>
        <authorList>
            <person name="He J."/>
        </authorList>
    </citation>
    <scope>NUCLEOTIDE SEQUENCE [LARGE SCALE GENOMIC DNA]</scope>
    <source>
        <strain evidence="20 21">S 113</strain>
    </source>
</reference>
<feature type="transmembrane region" description="Helical" evidence="17">
    <location>
        <begin position="56"/>
        <end position="77"/>
    </location>
</feature>
<evidence type="ECO:0000313" key="21">
    <source>
        <dbReference type="Proteomes" id="UP000289708"/>
    </source>
</evidence>
<dbReference type="PANTHER" id="PTHR22888:SF9">
    <property type="entry name" value="CYTOCHROME C OXIDASE SUBUNIT 2"/>
    <property type="match status" value="1"/>
</dbReference>
<dbReference type="PANTHER" id="PTHR22888">
    <property type="entry name" value="CYTOCHROME C OXIDASE, SUBUNIT II"/>
    <property type="match status" value="1"/>
</dbReference>
<evidence type="ECO:0000256" key="11">
    <source>
        <dbReference type="ARBA" id="ARBA00023008"/>
    </source>
</evidence>
<feature type="domain" description="Cytochrome c" evidence="19">
    <location>
        <begin position="211"/>
        <end position="303"/>
    </location>
</feature>